<evidence type="ECO:0000313" key="9">
    <source>
        <dbReference type="Proteomes" id="UP000574390"/>
    </source>
</evidence>
<dbReference type="GO" id="GO:0008168">
    <property type="term" value="F:methyltransferase activity"/>
    <property type="evidence" value="ECO:0007669"/>
    <property type="project" value="UniProtKB-KW"/>
</dbReference>
<dbReference type="InterPro" id="IPR052571">
    <property type="entry name" value="Mt_RNA_Methyltransferase"/>
</dbReference>
<dbReference type="AlphaFoldDB" id="A0A7J6TPP1"/>
<feature type="non-terminal residue" evidence="8">
    <location>
        <position position="143"/>
    </location>
</feature>
<evidence type="ECO:0000256" key="3">
    <source>
        <dbReference type="ARBA" id="ARBA00022946"/>
    </source>
</evidence>
<comment type="subcellular location">
    <subcellularLocation>
        <location evidence="1">Mitochondrion</location>
    </subcellularLocation>
</comment>
<keyword evidence="5" id="KW-0411">Iron-sulfur</keyword>
<evidence type="ECO:0000256" key="5">
    <source>
        <dbReference type="ARBA" id="ARBA00023014"/>
    </source>
</evidence>
<sequence length="143" mass="16537">LPEKEEEKDKTRLDRITKGQHFQELKHTMPELFDPERSQEISELQRLSIAHAEDSRHRLYQQFYSPEAAVAYLAHRFSPAYAVNFRVLHEVMKRCPDFKPTSILDYGSGPAPSVCAAIDVWGQRLIKQVTCIEPSVHMKQMGK</sequence>
<dbReference type="Pfam" id="PF09243">
    <property type="entry name" value="Rsm22"/>
    <property type="match status" value="1"/>
</dbReference>
<evidence type="ECO:0000313" key="8">
    <source>
        <dbReference type="EMBL" id="KAF4747288.1"/>
    </source>
</evidence>
<dbReference type="Proteomes" id="UP000574390">
    <property type="component" value="Unassembled WGS sequence"/>
</dbReference>
<keyword evidence="3" id="KW-0809">Transit peptide</keyword>
<evidence type="ECO:0000256" key="1">
    <source>
        <dbReference type="ARBA" id="ARBA00004173"/>
    </source>
</evidence>
<keyword evidence="2" id="KW-0479">Metal-binding</keyword>
<name>A0A7J6TPP1_PEROL</name>
<gene>
    <name evidence="8" type="primary">METTL17_2</name>
    <name evidence="8" type="ORF">FOZ62_010565</name>
</gene>
<dbReference type="GO" id="GO:0005763">
    <property type="term" value="C:mitochondrial small ribosomal subunit"/>
    <property type="evidence" value="ECO:0007669"/>
    <property type="project" value="TreeGrafter"/>
</dbReference>
<dbReference type="GO" id="GO:0006412">
    <property type="term" value="P:translation"/>
    <property type="evidence" value="ECO:0007669"/>
    <property type="project" value="InterPro"/>
</dbReference>
<reference evidence="8 9" key="1">
    <citation type="submission" date="2020-04" db="EMBL/GenBank/DDBJ databases">
        <title>Perkinsus olseni comparative genomics.</title>
        <authorList>
            <person name="Bogema D.R."/>
        </authorList>
    </citation>
    <scope>NUCLEOTIDE SEQUENCE [LARGE SCALE GENOMIC DNA]</scope>
    <source>
        <strain evidence="8">ATCC PRA-205</strain>
    </source>
</reference>
<evidence type="ECO:0000256" key="6">
    <source>
        <dbReference type="ARBA" id="ARBA00023128"/>
    </source>
</evidence>
<comment type="caution">
    <text evidence="8">The sequence shown here is derived from an EMBL/GenBank/DDBJ whole genome shotgun (WGS) entry which is preliminary data.</text>
</comment>
<dbReference type="InterPro" id="IPR015324">
    <property type="entry name" value="Ribosomal_Rsm22-like"/>
</dbReference>
<keyword evidence="6" id="KW-0496">Mitochondrion</keyword>
<organism evidence="8 9">
    <name type="scientific">Perkinsus olseni</name>
    <name type="common">Perkinsus atlanticus</name>
    <dbReference type="NCBI Taxonomy" id="32597"/>
    <lineage>
        <taxon>Eukaryota</taxon>
        <taxon>Sar</taxon>
        <taxon>Alveolata</taxon>
        <taxon>Perkinsozoa</taxon>
        <taxon>Perkinsea</taxon>
        <taxon>Perkinsida</taxon>
        <taxon>Perkinsidae</taxon>
        <taxon>Perkinsus</taxon>
    </lineage>
</organism>
<dbReference type="GO" id="GO:0032259">
    <property type="term" value="P:methylation"/>
    <property type="evidence" value="ECO:0007669"/>
    <property type="project" value="UniProtKB-KW"/>
</dbReference>
<keyword evidence="8" id="KW-0489">Methyltransferase</keyword>
<evidence type="ECO:0000256" key="4">
    <source>
        <dbReference type="ARBA" id="ARBA00023004"/>
    </source>
</evidence>
<dbReference type="GO" id="GO:0051536">
    <property type="term" value="F:iron-sulfur cluster binding"/>
    <property type="evidence" value="ECO:0007669"/>
    <property type="project" value="UniProtKB-KW"/>
</dbReference>
<dbReference type="PANTHER" id="PTHR13184">
    <property type="entry name" value="37S RIBOSOMAL PROTEIN S22"/>
    <property type="match status" value="1"/>
</dbReference>
<keyword evidence="8" id="KW-0808">Transferase</keyword>
<comment type="function">
    <text evidence="7">Mitochondrial ribosome (mitoribosome) assembly factor. Binds at the interface of the head and body domains of the mitochondrial small ribosomal subunit (mt-SSU), occluding the mRNA channel and preventing compaction of the head domain towards the body. Probable inactive methyltransferase: retains the characteristic folding and ability to bind S-adenosyl-L-methionine, but it probably lost its methyltransferase activity.</text>
</comment>
<dbReference type="GO" id="GO:0046872">
    <property type="term" value="F:metal ion binding"/>
    <property type="evidence" value="ECO:0007669"/>
    <property type="project" value="UniProtKB-KW"/>
</dbReference>
<proteinExistence type="predicted"/>
<evidence type="ECO:0000256" key="7">
    <source>
        <dbReference type="ARBA" id="ARBA00045681"/>
    </source>
</evidence>
<accession>A0A7J6TPP1</accession>
<dbReference type="GO" id="GO:0003735">
    <property type="term" value="F:structural constituent of ribosome"/>
    <property type="evidence" value="ECO:0007669"/>
    <property type="project" value="TreeGrafter"/>
</dbReference>
<keyword evidence="4" id="KW-0408">Iron</keyword>
<protein>
    <submittedName>
        <fullName evidence="8">Methyltransferase-like protein 17, mitochondrial</fullName>
    </submittedName>
</protein>
<dbReference type="EMBL" id="JABANM010005622">
    <property type="protein sequence ID" value="KAF4747288.1"/>
    <property type="molecule type" value="Genomic_DNA"/>
</dbReference>
<dbReference type="PANTHER" id="PTHR13184:SF5">
    <property type="entry name" value="METHYLTRANSFERASE-LIKE PROTEIN 17, MITOCHONDRIAL"/>
    <property type="match status" value="1"/>
</dbReference>
<evidence type="ECO:0000256" key="2">
    <source>
        <dbReference type="ARBA" id="ARBA00022723"/>
    </source>
</evidence>